<dbReference type="EMBL" id="FUYV01000005">
    <property type="protein sequence ID" value="SKB80348.1"/>
    <property type="molecule type" value="Genomic_DNA"/>
</dbReference>
<dbReference type="Proteomes" id="UP000191055">
    <property type="component" value="Unassembled WGS sequence"/>
</dbReference>
<gene>
    <name evidence="1" type="ORF">SAMN03080601_01240</name>
</gene>
<reference evidence="1 2" key="1">
    <citation type="submission" date="2017-02" db="EMBL/GenBank/DDBJ databases">
        <authorList>
            <person name="Peterson S.W."/>
        </authorList>
    </citation>
    <scope>NUCLEOTIDE SEQUENCE [LARGE SCALE GENOMIC DNA]</scope>
    <source>
        <strain evidence="1 2">DSM 24412</strain>
    </source>
</reference>
<protein>
    <submittedName>
        <fullName evidence="1">Uncharacterized protein</fullName>
    </submittedName>
</protein>
<dbReference type="AlphaFoldDB" id="A0A1T5E8J1"/>
<evidence type="ECO:0000313" key="1">
    <source>
        <dbReference type="EMBL" id="SKB80348.1"/>
    </source>
</evidence>
<accession>A0A1T5E8J1</accession>
<sequence>MAHKRSSTDNNSIHTLKKACQVRFFKTSTTKITKASLCTQKNFDHCAHSGFLSALCG</sequence>
<dbReference type="STRING" id="889453.SAMN03080601_01240"/>
<keyword evidence="2" id="KW-1185">Reference proteome</keyword>
<name>A0A1T5E8J1_9BACT</name>
<evidence type="ECO:0000313" key="2">
    <source>
        <dbReference type="Proteomes" id="UP000191055"/>
    </source>
</evidence>
<proteinExistence type="predicted"/>
<organism evidence="1 2">
    <name type="scientific">Alkalitalea saponilacus</name>
    <dbReference type="NCBI Taxonomy" id="889453"/>
    <lineage>
        <taxon>Bacteria</taxon>
        <taxon>Pseudomonadati</taxon>
        <taxon>Bacteroidota</taxon>
        <taxon>Bacteroidia</taxon>
        <taxon>Marinilabiliales</taxon>
        <taxon>Marinilabiliaceae</taxon>
        <taxon>Alkalitalea</taxon>
    </lineage>
</organism>